<evidence type="ECO:0000313" key="3">
    <source>
        <dbReference type="Proteomes" id="UP001497602"/>
    </source>
</evidence>
<evidence type="ECO:0008006" key="4">
    <source>
        <dbReference type="Google" id="ProtNLM"/>
    </source>
</evidence>
<gene>
    <name evidence="2" type="ORF">T190115A13A_70021</name>
</gene>
<feature type="transmembrane region" description="Helical" evidence="1">
    <location>
        <begin position="6"/>
        <end position="27"/>
    </location>
</feature>
<evidence type="ECO:0000256" key="1">
    <source>
        <dbReference type="SAM" id="Phobius"/>
    </source>
</evidence>
<feature type="transmembrane region" description="Helical" evidence="1">
    <location>
        <begin position="34"/>
        <end position="54"/>
    </location>
</feature>
<feature type="transmembrane region" description="Helical" evidence="1">
    <location>
        <begin position="648"/>
        <end position="665"/>
    </location>
</feature>
<organism evidence="2 3">
    <name type="scientific">Tenacibaculum vairaonense</name>
    <dbReference type="NCBI Taxonomy" id="3137860"/>
    <lineage>
        <taxon>Bacteria</taxon>
        <taxon>Pseudomonadati</taxon>
        <taxon>Bacteroidota</taxon>
        <taxon>Flavobacteriia</taxon>
        <taxon>Flavobacteriales</taxon>
        <taxon>Flavobacteriaceae</taxon>
        <taxon>Tenacibaculum</taxon>
    </lineage>
</organism>
<keyword evidence="3" id="KW-1185">Reference proteome</keyword>
<dbReference type="RefSeq" id="WP_348739834.1">
    <property type="nucleotide sequence ID" value="NZ_CAXJRC010000044.1"/>
</dbReference>
<proteinExistence type="predicted"/>
<dbReference type="InterPro" id="IPR036465">
    <property type="entry name" value="vWFA_dom_sf"/>
</dbReference>
<keyword evidence="1" id="KW-0812">Transmembrane</keyword>
<dbReference type="SUPFAM" id="SSF53300">
    <property type="entry name" value="vWA-like"/>
    <property type="match status" value="1"/>
</dbReference>
<comment type="caution">
    <text evidence="2">The sequence shown here is derived from an EMBL/GenBank/DDBJ whole genome shotgun (WGS) entry which is preliminary data.</text>
</comment>
<keyword evidence="1" id="KW-1133">Transmembrane helix</keyword>
<dbReference type="EMBL" id="CAXJRC010000044">
    <property type="protein sequence ID" value="CAL2108248.1"/>
    <property type="molecule type" value="Genomic_DNA"/>
</dbReference>
<keyword evidence="1" id="KW-0472">Membrane</keyword>
<dbReference type="PANTHER" id="PTHR37947:SF1">
    <property type="entry name" value="BLL2462 PROTEIN"/>
    <property type="match status" value="1"/>
</dbReference>
<name>A0ABP1FCZ6_9FLAO</name>
<dbReference type="PANTHER" id="PTHR37947">
    <property type="entry name" value="BLL2462 PROTEIN"/>
    <property type="match status" value="1"/>
</dbReference>
<protein>
    <recommendedName>
        <fullName evidence="4">VWA domain-containing protein</fullName>
    </recommendedName>
</protein>
<accession>A0ABP1FCZ6</accession>
<reference evidence="2 3" key="1">
    <citation type="submission" date="2024-05" db="EMBL/GenBank/DDBJ databases">
        <authorList>
            <person name="Duchaud E."/>
        </authorList>
    </citation>
    <scope>NUCLEOTIDE SEQUENCE [LARGE SCALE GENOMIC DNA]</scope>
    <source>
        <strain evidence="2">Ena-SAMPLE-TAB-13-05-2024-13:56:06:370-140305</strain>
    </source>
</reference>
<dbReference type="Proteomes" id="UP001497602">
    <property type="component" value="Unassembled WGS sequence"/>
</dbReference>
<sequence>MQSTTVIYIVLAVLASVLVAFFQYFYNIKKQPKVTILLFALRALSFFLLGLLLINPTIDIVSTENIKPQLAVLVDNSLSTKYFQEEQTVFNFLNSVKNNKEIEKKFEVSMLSFSDDTKLLDSLSFEGKNTDIDQAIKSVKELYKGKKVATVILTDGNQTKGNDYEFSTSKNKIYPIVIGDTTKYQDLQITQLNVNKYSYIKNNFPVEAMLLYEGDEPITSNFTLTHKGKKVYSQKLSFSPDNPTQTIKVNLTSKAKGLQYYSASIAKLSNEKNTKNNYKNFSVEVIDEQTKVLVLSSIMHPDLGVLKKSIESNKQRKVDIRLINNKQVNYEEYQMFVFYQPTAYFRNIIEQIKGDCLIISGTKTDWSFLNSLNLGLTKNAINQSESYGAIYNDQFLTFLQKNIDFEDFPPLEDKFGKINLTKETQILLHQKIGGVASEQPLLATIEQNDTKYAFLFGEGLWKWRAASYLKNQSFENFDAFIGNLTQYLASSKKRKRLEVKIKSIYPANSPIDIAAFYVDKNYKFDNRADLELKITNTVTKEVKRVPFSLIGNAYQIAVEGLVAGEYSYQVSVKNQAIKKFGRFKITAYQVEEQFINANKGKLQRLADNTQGKLYYSNQIESLMSELLNDSSYFITQKSITKQKNLIDWKWILMVVVALLAIEWFLRKYYGKI</sequence>
<evidence type="ECO:0000313" key="2">
    <source>
        <dbReference type="EMBL" id="CAL2108248.1"/>
    </source>
</evidence>